<dbReference type="HOGENOM" id="CLU_1577494_0_0_7"/>
<gene>
    <name evidence="2" type="ordered locus">sce6865</name>
</gene>
<dbReference type="KEGG" id="scl:sce6865"/>
<dbReference type="STRING" id="448385.sce6865"/>
<feature type="region of interest" description="Disordered" evidence="1">
    <location>
        <begin position="123"/>
        <end position="144"/>
    </location>
</feature>
<sequence length="169" mass="17289">MLSTQFTHHLSLEVSCPACPETYAVPLDAIEQSQRLVDEYGPCSGIVSYECPTPYLASLAPRAAIARLHEAVRAFEEEVRGSGARAVWADGQPDTPENGPRLGSIMKALLASPGAAAAAASRAAPSPGAAAAAASRAAPSRPPSEVAAITVELTRWDNDGGAPQGPGSS</sequence>
<dbReference type="OrthoDB" id="10009926at2"/>
<protein>
    <submittedName>
        <fullName evidence="2">Uncharacterized protein</fullName>
    </submittedName>
</protein>
<accession>A9GU46</accession>
<organism evidence="2 3">
    <name type="scientific">Sorangium cellulosum (strain So ce56)</name>
    <name type="common">Polyangium cellulosum (strain So ce56)</name>
    <dbReference type="NCBI Taxonomy" id="448385"/>
    <lineage>
        <taxon>Bacteria</taxon>
        <taxon>Pseudomonadati</taxon>
        <taxon>Myxococcota</taxon>
        <taxon>Polyangia</taxon>
        <taxon>Polyangiales</taxon>
        <taxon>Polyangiaceae</taxon>
        <taxon>Sorangium</taxon>
    </lineage>
</organism>
<feature type="compositionally biased region" description="Low complexity" evidence="1">
    <location>
        <begin position="123"/>
        <end position="139"/>
    </location>
</feature>
<dbReference type="EMBL" id="AM746676">
    <property type="protein sequence ID" value="CAN97034.1"/>
    <property type="molecule type" value="Genomic_DNA"/>
</dbReference>
<name>A9GU46_SORC5</name>
<reference evidence="2 3" key="1">
    <citation type="journal article" date="2007" name="Nat. Biotechnol.">
        <title>Complete genome sequence of the myxobacterium Sorangium cellulosum.</title>
        <authorList>
            <person name="Schneiker S."/>
            <person name="Perlova O."/>
            <person name="Kaiser O."/>
            <person name="Gerth K."/>
            <person name="Alici A."/>
            <person name="Altmeyer M.O."/>
            <person name="Bartels D."/>
            <person name="Bekel T."/>
            <person name="Beyer S."/>
            <person name="Bode E."/>
            <person name="Bode H.B."/>
            <person name="Bolten C.J."/>
            <person name="Choudhuri J.V."/>
            <person name="Doss S."/>
            <person name="Elnakady Y.A."/>
            <person name="Frank B."/>
            <person name="Gaigalat L."/>
            <person name="Goesmann A."/>
            <person name="Groeger C."/>
            <person name="Gross F."/>
            <person name="Jelsbak L."/>
            <person name="Jelsbak L."/>
            <person name="Kalinowski J."/>
            <person name="Kegler C."/>
            <person name="Knauber T."/>
            <person name="Konietzny S."/>
            <person name="Kopp M."/>
            <person name="Krause L."/>
            <person name="Krug D."/>
            <person name="Linke B."/>
            <person name="Mahmud T."/>
            <person name="Martinez-Arias R."/>
            <person name="McHardy A.C."/>
            <person name="Merai M."/>
            <person name="Meyer F."/>
            <person name="Mormann S."/>
            <person name="Munoz-Dorado J."/>
            <person name="Perez J."/>
            <person name="Pradella S."/>
            <person name="Rachid S."/>
            <person name="Raddatz G."/>
            <person name="Rosenau F."/>
            <person name="Rueckert C."/>
            <person name="Sasse F."/>
            <person name="Scharfe M."/>
            <person name="Schuster S.C."/>
            <person name="Suen G."/>
            <person name="Treuner-Lange A."/>
            <person name="Velicer G.J."/>
            <person name="Vorholter F.-J."/>
            <person name="Weissman K.J."/>
            <person name="Welch R.D."/>
            <person name="Wenzel S.C."/>
            <person name="Whitworth D.E."/>
            <person name="Wilhelm S."/>
            <person name="Wittmann C."/>
            <person name="Bloecker H."/>
            <person name="Puehler A."/>
            <person name="Mueller R."/>
        </authorList>
    </citation>
    <scope>NUCLEOTIDE SEQUENCE [LARGE SCALE GENOMIC DNA]</scope>
    <source>
        <strain evidence="3">So ce56</strain>
    </source>
</reference>
<dbReference type="RefSeq" id="WP_012239473.1">
    <property type="nucleotide sequence ID" value="NC_010162.1"/>
</dbReference>
<evidence type="ECO:0000256" key="1">
    <source>
        <dbReference type="SAM" id="MobiDB-lite"/>
    </source>
</evidence>
<proteinExistence type="predicted"/>
<dbReference type="Proteomes" id="UP000002139">
    <property type="component" value="Chromosome"/>
</dbReference>
<keyword evidence="3" id="KW-1185">Reference proteome</keyword>
<evidence type="ECO:0000313" key="3">
    <source>
        <dbReference type="Proteomes" id="UP000002139"/>
    </source>
</evidence>
<dbReference type="AlphaFoldDB" id="A9GU46"/>
<evidence type="ECO:0000313" key="2">
    <source>
        <dbReference type="EMBL" id="CAN97034.1"/>
    </source>
</evidence>